<accession>A0A0C3G6D6</accession>
<dbReference type="EMBL" id="KN832970">
    <property type="protein sequence ID" value="KIM91815.1"/>
    <property type="molecule type" value="Genomic_DNA"/>
</dbReference>
<reference evidence="1 2" key="1">
    <citation type="submission" date="2014-04" db="EMBL/GenBank/DDBJ databases">
        <authorList>
            <consortium name="DOE Joint Genome Institute"/>
            <person name="Kuo A."/>
            <person name="Tarkka M."/>
            <person name="Buscot F."/>
            <person name="Kohler A."/>
            <person name="Nagy L.G."/>
            <person name="Floudas D."/>
            <person name="Copeland A."/>
            <person name="Barry K.W."/>
            <person name="Cichocki N."/>
            <person name="Veneault-Fourrey C."/>
            <person name="LaButti K."/>
            <person name="Lindquist E.A."/>
            <person name="Lipzen A."/>
            <person name="Lundell T."/>
            <person name="Morin E."/>
            <person name="Murat C."/>
            <person name="Sun H."/>
            <person name="Tunlid A."/>
            <person name="Henrissat B."/>
            <person name="Grigoriev I.V."/>
            <person name="Hibbett D.S."/>
            <person name="Martin F."/>
            <person name="Nordberg H.P."/>
            <person name="Cantor M.N."/>
            <person name="Hua S.X."/>
        </authorList>
    </citation>
    <scope>NUCLEOTIDE SEQUENCE [LARGE SCALE GENOMIC DNA]</scope>
    <source>
        <strain evidence="1 2">F 1598</strain>
    </source>
</reference>
<evidence type="ECO:0000313" key="2">
    <source>
        <dbReference type="Proteomes" id="UP000054166"/>
    </source>
</evidence>
<sequence length="149" mass="16074">MTLYSTHRRAHTTLRGTPKLKASAYEWAHHAVHVNLSTTGGKYTPYTTCARQDDSTAYDPGAPNDSRSTTCHGCAYHDDTVGGTDDIGLAATPEAHHGYEGQSTAVWVIALPPHSWCVYAAGETYHTLHTFATKGRLTKVWLASDAGAT</sequence>
<dbReference type="Proteomes" id="UP000054166">
    <property type="component" value="Unassembled WGS sequence"/>
</dbReference>
<name>A0A0C3G6D6_PILCF</name>
<dbReference type="HOGENOM" id="CLU_1750393_0_0_1"/>
<protein>
    <submittedName>
        <fullName evidence="1">Uncharacterized protein</fullName>
    </submittedName>
</protein>
<gene>
    <name evidence="1" type="ORF">PILCRDRAFT_5</name>
</gene>
<proteinExistence type="predicted"/>
<reference evidence="2" key="2">
    <citation type="submission" date="2015-01" db="EMBL/GenBank/DDBJ databases">
        <title>Evolutionary Origins and Diversification of the Mycorrhizal Mutualists.</title>
        <authorList>
            <consortium name="DOE Joint Genome Institute"/>
            <consortium name="Mycorrhizal Genomics Consortium"/>
            <person name="Kohler A."/>
            <person name="Kuo A."/>
            <person name="Nagy L.G."/>
            <person name="Floudas D."/>
            <person name="Copeland A."/>
            <person name="Barry K.W."/>
            <person name="Cichocki N."/>
            <person name="Veneault-Fourrey C."/>
            <person name="LaButti K."/>
            <person name="Lindquist E.A."/>
            <person name="Lipzen A."/>
            <person name="Lundell T."/>
            <person name="Morin E."/>
            <person name="Murat C."/>
            <person name="Riley R."/>
            <person name="Ohm R."/>
            <person name="Sun H."/>
            <person name="Tunlid A."/>
            <person name="Henrissat B."/>
            <person name="Grigoriev I.V."/>
            <person name="Hibbett D.S."/>
            <person name="Martin F."/>
        </authorList>
    </citation>
    <scope>NUCLEOTIDE SEQUENCE [LARGE SCALE GENOMIC DNA]</scope>
    <source>
        <strain evidence="2">F 1598</strain>
    </source>
</reference>
<dbReference type="InParanoid" id="A0A0C3G6D6"/>
<evidence type="ECO:0000313" key="1">
    <source>
        <dbReference type="EMBL" id="KIM91815.1"/>
    </source>
</evidence>
<organism evidence="1 2">
    <name type="scientific">Piloderma croceum (strain F 1598)</name>
    <dbReference type="NCBI Taxonomy" id="765440"/>
    <lineage>
        <taxon>Eukaryota</taxon>
        <taxon>Fungi</taxon>
        <taxon>Dikarya</taxon>
        <taxon>Basidiomycota</taxon>
        <taxon>Agaricomycotina</taxon>
        <taxon>Agaricomycetes</taxon>
        <taxon>Agaricomycetidae</taxon>
        <taxon>Atheliales</taxon>
        <taxon>Atheliaceae</taxon>
        <taxon>Piloderma</taxon>
    </lineage>
</organism>
<dbReference type="AlphaFoldDB" id="A0A0C3G6D6"/>
<keyword evidence="2" id="KW-1185">Reference proteome</keyword>